<accession>A0A4T0H520</accession>
<dbReference type="Gene3D" id="3.80.10.10">
    <property type="entry name" value="Ribonuclease Inhibitor"/>
    <property type="match status" value="1"/>
</dbReference>
<protein>
    <submittedName>
        <fullName evidence="2">Uncharacterized protein</fullName>
    </submittedName>
</protein>
<feature type="region of interest" description="Disordered" evidence="1">
    <location>
        <begin position="461"/>
        <end position="552"/>
    </location>
</feature>
<sequence length="552" mass="62046">MARLKRKEPQRQTKNSRKCSKQPTSMPGLGTLNADIIINIIDQAHRVGLYDISHLISQLNRHLYGIVYSYHRSFSALSLDVDGSAAKVIGKFAFNQLRGKRDSIDRLSLNVKASAVLDTLYSTGMFDLIKQRIGDCTGILQHLHLNIHDGKSQKLCIPAKHVSMVASPTYDSYPLLQGFSNATWNKSIKSLTLTNVDLSPGAISRLSEWPECQDICLEYNGIVAPRSSSSPFFRRNSGGISTTILTIADGCSSLHSLSIVNSTYANFFETDKTKYGYLASMYSLKELHIVRVNTFTLRIYTPNLEKLKLECCTDLDAQIRKLSPSITYLSIAYGSFKKMPRFIRSDLAKLDKLRSLDVSYTQDEFIQFFFKDKKYIRALSSLVHLNVSGTVVNGEHLYDCVAKLKLDQLVGIDCPFIDKSDQYALSKKIKIVWLDKVKKGFQYDDDIVFDRVHTAAIRDMGRRSNEASDSESEAESYVSDSEEADSKPSIGSDGEAQVEVEEDEYESGLESEADVKPIIAQEPARVRGSNSRYDWRRREPPSPPITRSSTTR</sequence>
<name>A0A4T0H520_WALIC</name>
<dbReference type="EMBL" id="SPOF01000032">
    <property type="protein sequence ID" value="TIB10289.1"/>
    <property type="molecule type" value="Genomic_DNA"/>
</dbReference>
<gene>
    <name evidence="2" type="ORF">E3P90_02916</name>
</gene>
<dbReference type="SUPFAM" id="SSF52047">
    <property type="entry name" value="RNI-like"/>
    <property type="match status" value="1"/>
</dbReference>
<comment type="caution">
    <text evidence="2">The sequence shown here is derived from an EMBL/GenBank/DDBJ whole genome shotgun (WGS) entry which is preliminary data.</text>
</comment>
<feature type="compositionally biased region" description="Acidic residues" evidence="1">
    <location>
        <begin position="496"/>
        <end position="512"/>
    </location>
</feature>
<dbReference type="InterPro" id="IPR032675">
    <property type="entry name" value="LRR_dom_sf"/>
</dbReference>
<organism evidence="2 3">
    <name type="scientific">Wallemia ichthyophaga</name>
    <dbReference type="NCBI Taxonomy" id="245174"/>
    <lineage>
        <taxon>Eukaryota</taxon>
        <taxon>Fungi</taxon>
        <taxon>Dikarya</taxon>
        <taxon>Basidiomycota</taxon>
        <taxon>Wallemiomycotina</taxon>
        <taxon>Wallemiomycetes</taxon>
        <taxon>Wallemiales</taxon>
        <taxon>Wallemiaceae</taxon>
        <taxon>Wallemia</taxon>
    </lineage>
</organism>
<evidence type="ECO:0000313" key="2">
    <source>
        <dbReference type="EMBL" id="TIB10289.1"/>
    </source>
</evidence>
<dbReference type="Proteomes" id="UP000306954">
    <property type="component" value="Unassembled WGS sequence"/>
</dbReference>
<reference evidence="2 3" key="1">
    <citation type="submission" date="2019-03" db="EMBL/GenBank/DDBJ databases">
        <title>Sequencing 23 genomes of Wallemia ichthyophaga.</title>
        <authorList>
            <person name="Gostincar C."/>
        </authorList>
    </citation>
    <scope>NUCLEOTIDE SEQUENCE [LARGE SCALE GENOMIC DNA]</scope>
    <source>
        <strain evidence="2 3">EXF-8621</strain>
    </source>
</reference>
<dbReference type="AlphaFoldDB" id="A0A4T0H520"/>
<feature type="compositionally biased region" description="Basic residues" evidence="1">
    <location>
        <begin position="1"/>
        <end position="20"/>
    </location>
</feature>
<feature type="region of interest" description="Disordered" evidence="1">
    <location>
        <begin position="1"/>
        <end position="27"/>
    </location>
</feature>
<evidence type="ECO:0000256" key="1">
    <source>
        <dbReference type="SAM" id="MobiDB-lite"/>
    </source>
</evidence>
<evidence type="ECO:0000313" key="3">
    <source>
        <dbReference type="Proteomes" id="UP000306954"/>
    </source>
</evidence>
<proteinExistence type="predicted"/>